<feature type="region of interest" description="Disordered" evidence="1">
    <location>
        <begin position="136"/>
        <end position="157"/>
    </location>
</feature>
<sequence length="157" mass="17252">MLATGATLGSGSVAGCFGRSGASWDGFVQLKALRGIREGEPDVDLVRVSIRDRDDNVGTRTTDEYETFFDDPSQPTVDEETHSRLERAVSGSLRYVLGICQEDPQASTEVSCRNTRTTRESFNRVQVFDGVEAELSDDGFDVLESEPPSEPRTPDWA</sequence>
<comment type="caution">
    <text evidence="2">The sequence shown here is derived from an EMBL/GenBank/DDBJ whole genome shotgun (WGS) entry which is preliminary data.</text>
</comment>
<protein>
    <submittedName>
        <fullName evidence="2">Uncharacterized protein</fullName>
    </submittedName>
</protein>
<keyword evidence="3" id="KW-1185">Reference proteome</keyword>
<evidence type="ECO:0000256" key="1">
    <source>
        <dbReference type="SAM" id="MobiDB-lite"/>
    </source>
</evidence>
<feature type="region of interest" description="Disordered" evidence="1">
    <location>
        <begin position="56"/>
        <end position="79"/>
    </location>
</feature>
<proteinExistence type="predicted"/>
<gene>
    <name evidence="2" type="ORF">CV102_00125</name>
</gene>
<dbReference type="Proteomes" id="UP000766904">
    <property type="component" value="Unassembled WGS sequence"/>
</dbReference>
<dbReference type="AlphaFoldDB" id="A0A8J8TTS4"/>
<reference evidence="2" key="1">
    <citation type="submission" date="2017-11" db="EMBL/GenBank/DDBJ databases">
        <authorList>
            <person name="Kajale S.C."/>
            <person name="Sharma A."/>
        </authorList>
    </citation>
    <scope>NUCLEOTIDE SEQUENCE</scope>
    <source>
        <strain evidence="2">LS1_42</strain>
    </source>
</reference>
<organism evidence="2 3">
    <name type="scientific">Natronococcus pandeyae</name>
    <dbReference type="NCBI Taxonomy" id="2055836"/>
    <lineage>
        <taxon>Archaea</taxon>
        <taxon>Methanobacteriati</taxon>
        <taxon>Methanobacteriota</taxon>
        <taxon>Stenosarchaea group</taxon>
        <taxon>Halobacteria</taxon>
        <taxon>Halobacteriales</taxon>
        <taxon>Natrialbaceae</taxon>
        <taxon>Natronococcus</taxon>
    </lineage>
</organism>
<name>A0A8J8TTS4_9EURY</name>
<dbReference type="EMBL" id="PHNJ01000001">
    <property type="protein sequence ID" value="TYL40027.1"/>
    <property type="molecule type" value="Genomic_DNA"/>
</dbReference>
<accession>A0A8J8TTS4</accession>
<evidence type="ECO:0000313" key="2">
    <source>
        <dbReference type="EMBL" id="TYL40027.1"/>
    </source>
</evidence>
<evidence type="ECO:0000313" key="3">
    <source>
        <dbReference type="Proteomes" id="UP000766904"/>
    </source>
</evidence>